<organism evidence="1 2">
    <name type="scientific">Austropuccinia psidii MF-1</name>
    <dbReference type="NCBI Taxonomy" id="1389203"/>
    <lineage>
        <taxon>Eukaryota</taxon>
        <taxon>Fungi</taxon>
        <taxon>Dikarya</taxon>
        <taxon>Basidiomycota</taxon>
        <taxon>Pucciniomycotina</taxon>
        <taxon>Pucciniomycetes</taxon>
        <taxon>Pucciniales</taxon>
        <taxon>Sphaerophragmiaceae</taxon>
        <taxon>Austropuccinia</taxon>
    </lineage>
</organism>
<comment type="caution">
    <text evidence="1">The sequence shown here is derived from an EMBL/GenBank/DDBJ whole genome shotgun (WGS) entry which is preliminary data.</text>
</comment>
<dbReference type="AlphaFoldDB" id="A0A9Q3GS63"/>
<dbReference type="EMBL" id="AVOT02004692">
    <property type="protein sequence ID" value="MBW0477084.1"/>
    <property type="molecule type" value="Genomic_DNA"/>
</dbReference>
<dbReference type="OrthoDB" id="2152029at2759"/>
<sequence>MASSTPFTSQRSNTLPRKVNIYAQASSPLKQEVQRNDTIIVKIIPKDSNLWLDGKELEIFIQRVQNMAKIKGASRRNIARQISCWTKDQDISYHIEGTPGYETGDWEQLKFDMKRRWGTVSPERRYKQSSITQLFTKIQQEGGIRIMKLYEKFIGEY</sequence>
<accession>A0A9Q3GS63</accession>
<proteinExistence type="predicted"/>
<gene>
    <name evidence="1" type="ORF">O181_016799</name>
</gene>
<reference evidence="1" key="1">
    <citation type="submission" date="2021-03" db="EMBL/GenBank/DDBJ databases">
        <title>Draft genome sequence of rust myrtle Austropuccinia psidii MF-1, a brazilian biotype.</title>
        <authorList>
            <person name="Quecine M.C."/>
            <person name="Pachon D.M.R."/>
            <person name="Bonatelli M.L."/>
            <person name="Correr F.H."/>
            <person name="Franceschini L.M."/>
            <person name="Leite T.F."/>
            <person name="Margarido G.R.A."/>
            <person name="Almeida C.A."/>
            <person name="Ferrarezi J.A."/>
            <person name="Labate C.A."/>
        </authorList>
    </citation>
    <scope>NUCLEOTIDE SEQUENCE</scope>
    <source>
        <strain evidence="1">MF-1</strain>
    </source>
</reference>
<name>A0A9Q3GS63_9BASI</name>
<keyword evidence="2" id="KW-1185">Reference proteome</keyword>
<dbReference type="Proteomes" id="UP000765509">
    <property type="component" value="Unassembled WGS sequence"/>
</dbReference>
<evidence type="ECO:0000313" key="2">
    <source>
        <dbReference type="Proteomes" id="UP000765509"/>
    </source>
</evidence>
<protein>
    <submittedName>
        <fullName evidence="1">Uncharacterized protein</fullName>
    </submittedName>
</protein>
<evidence type="ECO:0000313" key="1">
    <source>
        <dbReference type="EMBL" id="MBW0477084.1"/>
    </source>
</evidence>